<feature type="region of interest" description="Disordered" evidence="1">
    <location>
        <begin position="1"/>
        <end position="32"/>
    </location>
</feature>
<proteinExistence type="predicted"/>
<dbReference type="RefSeq" id="XP_013950795.1">
    <property type="nucleotide sequence ID" value="XM_014095320.1"/>
</dbReference>
<evidence type="ECO:0000313" key="2">
    <source>
        <dbReference type="EMBL" id="EHK16592.1"/>
    </source>
</evidence>
<reference evidence="2 3" key="1">
    <citation type="journal article" date="2011" name="Genome Biol.">
        <title>Comparative genome sequence analysis underscores mycoparasitism as the ancestral life style of Trichoderma.</title>
        <authorList>
            <person name="Kubicek C.P."/>
            <person name="Herrera-Estrella A."/>
            <person name="Seidl-Seiboth V."/>
            <person name="Martinez D.A."/>
            <person name="Druzhinina I.S."/>
            <person name="Thon M."/>
            <person name="Zeilinger S."/>
            <person name="Casas-Flores S."/>
            <person name="Horwitz B.A."/>
            <person name="Mukherjee P.K."/>
            <person name="Mukherjee M."/>
            <person name="Kredics L."/>
            <person name="Alcaraz L.D."/>
            <person name="Aerts A."/>
            <person name="Antal Z."/>
            <person name="Atanasova L."/>
            <person name="Cervantes-Badillo M.G."/>
            <person name="Challacombe J."/>
            <person name="Chertkov O."/>
            <person name="McCluskey K."/>
            <person name="Coulpier F."/>
            <person name="Deshpande N."/>
            <person name="von Doehren H."/>
            <person name="Ebbole D.J."/>
            <person name="Esquivel-Naranjo E.U."/>
            <person name="Fekete E."/>
            <person name="Flipphi M."/>
            <person name="Glaser F."/>
            <person name="Gomez-Rodriguez E.Y."/>
            <person name="Gruber S."/>
            <person name="Han C."/>
            <person name="Henrissat B."/>
            <person name="Hermosa R."/>
            <person name="Hernandez-Onate M."/>
            <person name="Karaffa L."/>
            <person name="Kosti I."/>
            <person name="Le Crom S."/>
            <person name="Lindquist E."/>
            <person name="Lucas S."/>
            <person name="Luebeck M."/>
            <person name="Luebeck P.S."/>
            <person name="Margeot A."/>
            <person name="Metz B."/>
            <person name="Misra M."/>
            <person name="Nevalainen H."/>
            <person name="Omann M."/>
            <person name="Packer N."/>
            <person name="Perrone G."/>
            <person name="Uresti-Rivera E.E."/>
            <person name="Salamov A."/>
            <person name="Schmoll M."/>
            <person name="Seiboth B."/>
            <person name="Shapiro H."/>
            <person name="Sukno S."/>
            <person name="Tamayo-Ramos J.A."/>
            <person name="Tisch D."/>
            <person name="Wiest A."/>
            <person name="Wilkinson H.H."/>
            <person name="Zhang M."/>
            <person name="Coutinho P.M."/>
            <person name="Kenerley C.M."/>
            <person name="Monte E."/>
            <person name="Baker S.E."/>
            <person name="Grigoriev I.V."/>
        </authorList>
    </citation>
    <scope>NUCLEOTIDE SEQUENCE [LARGE SCALE GENOMIC DNA]</scope>
    <source>
        <strain evidence="3">Gv29-8 / FGSC 10586</strain>
    </source>
</reference>
<protein>
    <submittedName>
        <fullName evidence="2">Uncharacterized protein</fullName>
    </submittedName>
</protein>
<dbReference type="InParanoid" id="G9N9H2"/>
<gene>
    <name evidence="2" type="ORF">TRIVIDRAFT_227445</name>
</gene>
<dbReference type="AlphaFoldDB" id="G9N9H2"/>
<sequence>MGSGILQQNRRKGHTEGAKKRRQREDEMRDAGDDALATLRNVLVPRRKRTDIVRGLVALAYQELVGSPFREALRKIWILAESQPARIDGLGTDRAFPEVAPSP</sequence>
<feature type="compositionally biased region" description="Basic and acidic residues" evidence="1">
    <location>
        <begin position="14"/>
        <end position="32"/>
    </location>
</feature>
<name>G9N9H2_HYPVG</name>
<dbReference type="EMBL" id="ABDF02000090">
    <property type="protein sequence ID" value="EHK16592.1"/>
    <property type="molecule type" value="Genomic_DNA"/>
</dbReference>
<evidence type="ECO:0000313" key="3">
    <source>
        <dbReference type="Proteomes" id="UP000007115"/>
    </source>
</evidence>
<accession>G9N9H2</accession>
<dbReference type="GeneID" id="25792088"/>
<dbReference type="VEuPathDB" id="FungiDB:TRIVIDRAFT_227445"/>
<comment type="caution">
    <text evidence="2">The sequence shown here is derived from an EMBL/GenBank/DDBJ whole genome shotgun (WGS) entry which is preliminary data.</text>
</comment>
<dbReference type="Proteomes" id="UP000007115">
    <property type="component" value="Unassembled WGS sequence"/>
</dbReference>
<organism evidence="2 3">
    <name type="scientific">Hypocrea virens (strain Gv29-8 / FGSC 10586)</name>
    <name type="common">Gliocladium virens</name>
    <name type="synonym">Trichoderma virens</name>
    <dbReference type="NCBI Taxonomy" id="413071"/>
    <lineage>
        <taxon>Eukaryota</taxon>
        <taxon>Fungi</taxon>
        <taxon>Dikarya</taxon>
        <taxon>Ascomycota</taxon>
        <taxon>Pezizomycotina</taxon>
        <taxon>Sordariomycetes</taxon>
        <taxon>Hypocreomycetidae</taxon>
        <taxon>Hypocreales</taxon>
        <taxon>Hypocreaceae</taxon>
        <taxon>Trichoderma</taxon>
    </lineage>
</organism>
<dbReference type="HOGENOM" id="CLU_2264131_0_0_1"/>
<evidence type="ECO:0000256" key="1">
    <source>
        <dbReference type="SAM" id="MobiDB-lite"/>
    </source>
</evidence>
<keyword evidence="3" id="KW-1185">Reference proteome</keyword>